<evidence type="ECO:0000313" key="5">
    <source>
        <dbReference type="Proteomes" id="UP000077868"/>
    </source>
</evidence>
<accession>A0A1A9GHT9</accession>
<evidence type="ECO:0000313" key="4">
    <source>
        <dbReference type="EMBL" id="ANH37646.1"/>
    </source>
</evidence>
<dbReference type="AlphaFoldDB" id="A0A1A9GHT9"/>
<dbReference type="InterPro" id="IPR009057">
    <property type="entry name" value="Homeodomain-like_sf"/>
</dbReference>
<dbReference type="InterPro" id="IPR050109">
    <property type="entry name" value="HTH-type_TetR-like_transc_reg"/>
</dbReference>
<dbReference type="OrthoDB" id="9790413at2"/>
<dbReference type="GO" id="GO:0000976">
    <property type="term" value="F:transcription cis-regulatory region binding"/>
    <property type="evidence" value="ECO:0007669"/>
    <property type="project" value="TreeGrafter"/>
</dbReference>
<dbReference type="InterPro" id="IPR036271">
    <property type="entry name" value="Tet_transcr_reg_TetR-rel_C_sf"/>
</dbReference>
<dbReference type="Proteomes" id="UP000077868">
    <property type="component" value="Chromosome"/>
</dbReference>
<dbReference type="PROSITE" id="PS50977">
    <property type="entry name" value="HTH_TETR_2"/>
    <property type="match status" value="1"/>
</dbReference>
<name>A0A1A9GHT9_9ACTN</name>
<protein>
    <submittedName>
        <fullName evidence="4">Transcriptional regulator BetI</fullName>
    </submittedName>
</protein>
<evidence type="ECO:0000256" key="1">
    <source>
        <dbReference type="ARBA" id="ARBA00023125"/>
    </source>
</evidence>
<dbReference type="Gene3D" id="1.10.357.10">
    <property type="entry name" value="Tetracycline Repressor, domain 2"/>
    <property type="match status" value="1"/>
</dbReference>
<evidence type="ECO:0000259" key="3">
    <source>
        <dbReference type="PROSITE" id="PS50977"/>
    </source>
</evidence>
<dbReference type="RefSeq" id="WP_068107377.1">
    <property type="nucleotide sequence ID" value="NZ_CP015079.1"/>
</dbReference>
<dbReference type="PATRIC" id="fig|1300347.3.peg.1206"/>
<dbReference type="PANTHER" id="PTHR30055">
    <property type="entry name" value="HTH-TYPE TRANSCRIPTIONAL REGULATOR RUTR"/>
    <property type="match status" value="1"/>
</dbReference>
<dbReference type="SUPFAM" id="SSF48498">
    <property type="entry name" value="Tetracyclin repressor-like, C-terminal domain"/>
    <property type="match status" value="1"/>
</dbReference>
<keyword evidence="5" id="KW-1185">Reference proteome</keyword>
<dbReference type="PANTHER" id="PTHR30055:SF226">
    <property type="entry name" value="HTH-TYPE TRANSCRIPTIONAL REGULATOR PKSA"/>
    <property type="match status" value="1"/>
</dbReference>
<evidence type="ECO:0000256" key="2">
    <source>
        <dbReference type="PROSITE-ProRule" id="PRU00335"/>
    </source>
</evidence>
<feature type="domain" description="HTH tetR-type" evidence="3">
    <location>
        <begin position="18"/>
        <end position="78"/>
    </location>
</feature>
<dbReference type="STRING" id="1300347.I601_1204"/>
<dbReference type="InterPro" id="IPR001647">
    <property type="entry name" value="HTH_TetR"/>
</dbReference>
<dbReference type="KEGG" id="ndk:I601_1204"/>
<dbReference type="GO" id="GO:0003700">
    <property type="term" value="F:DNA-binding transcription factor activity"/>
    <property type="evidence" value="ECO:0007669"/>
    <property type="project" value="TreeGrafter"/>
</dbReference>
<dbReference type="EMBL" id="CP015079">
    <property type="protein sequence ID" value="ANH37646.1"/>
    <property type="molecule type" value="Genomic_DNA"/>
</dbReference>
<organism evidence="4 5">
    <name type="scientific">Nocardioides dokdonensis FR1436</name>
    <dbReference type="NCBI Taxonomy" id="1300347"/>
    <lineage>
        <taxon>Bacteria</taxon>
        <taxon>Bacillati</taxon>
        <taxon>Actinomycetota</taxon>
        <taxon>Actinomycetes</taxon>
        <taxon>Propionibacteriales</taxon>
        <taxon>Nocardioidaceae</taxon>
        <taxon>Nocardioides</taxon>
    </lineage>
</organism>
<keyword evidence="1 2" id="KW-0238">DNA-binding</keyword>
<sequence length="205" mass="21573">MAVKAGRYRGQSAQERIAARREQLVAAALEVWGRTDGPPVTMTRICAEAGLTERYFYEQFANLDEALLAVLAGITEEIRTVVDAAINDTEGGPAERVRAAVAAFVAVITDDPRKGRVAILLGASRPTLAAPRNAMLRGFGAYAASEAAALYGSDALQGRDGELAGLMFIGGLEKLVGAWLDGSITAGPDDIVDAATRAFERLGHA</sequence>
<reference evidence="4 5" key="1">
    <citation type="submission" date="2016-03" db="EMBL/GenBank/DDBJ databases">
        <title>Complete genome sequence of a soil Actinobacterium, Nocardioides dokdonensis FR1436.</title>
        <authorList>
            <person name="Kwon S.-K."/>
            <person name="Kim K."/>
            <person name="Kim J.F."/>
        </authorList>
    </citation>
    <scope>NUCLEOTIDE SEQUENCE [LARGE SCALE GENOMIC DNA]</scope>
    <source>
        <strain evidence="4 5">FR1436</strain>
    </source>
</reference>
<feature type="DNA-binding region" description="H-T-H motif" evidence="2">
    <location>
        <begin position="41"/>
        <end position="60"/>
    </location>
</feature>
<gene>
    <name evidence="4" type="ORF">I601_1204</name>
</gene>
<dbReference type="SUPFAM" id="SSF46689">
    <property type="entry name" value="Homeodomain-like"/>
    <property type="match status" value="1"/>
</dbReference>
<proteinExistence type="predicted"/>